<keyword evidence="1" id="KW-0472">Membrane</keyword>
<keyword evidence="1" id="KW-0812">Transmembrane</keyword>
<evidence type="ECO:0000256" key="1">
    <source>
        <dbReference type="SAM" id="Phobius"/>
    </source>
</evidence>
<gene>
    <name evidence="2" type="ORF">UFOPK4049_00609</name>
</gene>
<keyword evidence="1" id="KW-1133">Transmembrane helix</keyword>
<evidence type="ECO:0000313" key="2">
    <source>
        <dbReference type="EMBL" id="CAB5003637.1"/>
    </source>
</evidence>
<feature type="transmembrane region" description="Helical" evidence="1">
    <location>
        <begin position="12"/>
        <end position="30"/>
    </location>
</feature>
<proteinExistence type="predicted"/>
<dbReference type="AlphaFoldDB" id="A0A6J7PE00"/>
<dbReference type="EMBL" id="CAFBPB010000063">
    <property type="protein sequence ID" value="CAB5003637.1"/>
    <property type="molecule type" value="Genomic_DNA"/>
</dbReference>
<organism evidence="2">
    <name type="scientific">freshwater metagenome</name>
    <dbReference type="NCBI Taxonomy" id="449393"/>
    <lineage>
        <taxon>unclassified sequences</taxon>
        <taxon>metagenomes</taxon>
        <taxon>ecological metagenomes</taxon>
    </lineage>
</organism>
<sequence>MPKNVEMGVAGSLTFSLLTIAVIALLVSFYRRYNRMINREDDEPK</sequence>
<name>A0A6J7PE00_9ZZZZ</name>
<protein>
    <submittedName>
        <fullName evidence="2">Unannotated protein</fullName>
    </submittedName>
</protein>
<reference evidence="2" key="1">
    <citation type="submission" date="2020-05" db="EMBL/GenBank/DDBJ databases">
        <authorList>
            <person name="Chiriac C."/>
            <person name="Salcher M."/>
            <person name="Ghai R."/>
            <person name="Kavagutti S V."/>
        </authorList>
    </citation>
    <scope>NUCLEOTIDE SEQUENCE</scope>
</reference>
<accession>A0A6J7PE00</accession>